<organism evidence="1">
    <name type="scientific">viral metagenome</name>
    <dbReference type="NCBI Taxonomy" id="1070528"/>
    <lineage>
        <taxon>unclassified sequences</taxon>
        <taxon>metagenomes</taxon>
        <taxon>organismal metagenomes</taxon>
    </lineage>
</organism>
<reference evidence="1" key="1">
    <citation type="journal article" date="2020" name="Nature">
        <title>Giant virus diversity and host interactions through global metagenomics.</title>
        <authorList>
            <person name="Schulz F."/>
            <person name="Roux S."/>
            <person name="Paez-Espino D."/>
            <person name="Jungbluth S."/>
            <person name="Walsh D.A."/>
            <person name="Denef V.J."/>
            <person name="McMahon K.D."/>
            <person name="Konstantinidis K.T."/>
            <person name="Eloe-Fadrosh E.A."/>
            <person name="Kyrpides N.C."/>
            <person name="Woyke T."/>
        </authorList>
    </citation>
    <scope>NUCLEOTIDE SEQUENCE</scope>
    <source>
        <strain evidence="1">GVMAG-M-3300023184-71</strain>
    </source>
</reference>
<proteinExistence type="predicted"/>
<evidence type="ECO:0000313" key="1">
    <source>
        <dbReference type="EMBL" id="QHT90634.1"/>
    </source>
</evidence>
<dbReference type="EMBL" id="MN740156">
    <property type="protein sequence ID" value="QHT90634.1"/>
    <property type="molecule type" value="Genomic_DNA"/>
</dbReference>
<dbReference type="AlphaFoldDB" id="A0A6C0IC85"/>
<name>A0A6C0IC85_9ZZZZ</name>
<sequence length="31" mass="3744">MYDHKGFERCTHPIHFPNKPGIPCFIFRVQK</sequence>
<protein>
    <submittedName>
        <fullName evidence="1">Uncharacterized protein</fullName>
    </submittedName>
</protein>
<accession>A0A6C0IC85</accession>